<dbReference type="Proteomes" id="UP000019277">
    <property type="component" value="Unassembled WGS sequence"/>
</dbReference>
<dbReference type="AlphaFoldDB" id="W7IEB2"/>
<evidence type="ECO:0000313" key="2">
    <source>
        <dbReference type="EMBL" id="EWC59195.1"/>
    </source>
</evidence>
<proteinExistence type="predicted"/>
<keyword evidence="1" id="KW-0472">Membrane</keyword>
<sequence length="49" mass="5422">MITGLISGFTGAWKLGMPWGHLALLMAVVLIVVVLVRWPDLQDAATRRF</sequence>
<name>W7IEB2_9PSEU</name>
<reference evidence="2 3" key="1">
    <citation type="journal article" date="2014" name="Genome Announc.">
        <title>Draft Genome Sequence of the Antitrypanosomally Active Sponge-Associated Bacterium Actinokineospora sp. Strain EG49.</title>
        <authorList>
            <person name="Harjes J."/>
            <person name="Ryu T."/>
            <person name="Abdelmohsen U.R."/>
            <person name="Moitinho-Silva L."/>
            <person name="Horn H."/>
            <person name="Ravasi T."/>
            <person name="Hentschel U."/>
        </authorList>
    </citation>
    <scope>NUCLEOTIDE SEQUENCE [LARGE SCALE GENOMIC DNA]</scope>
    <source>
        <strain evidence="2 3">EG49</strain>
    </source>
</reference>
<feature type="transmembrane region" description="Helical" evidence="1">
    <location>
        <begin position="19"/>
        <end position="38"/>
    </location>
</feature>
<keyword evidence="3" id="KW-1185">Reference proteome</keyword>
<dbReference type="EMBL" id="AYXG01000215">
    <property type="protein sequence ID" value="EWC59195.1"/>
    <property type="molecule type" value="Genomic_DNA"/>
</dbReference>
<gene>
    <name evidence="2" type="ORF">UO65_5542</name>
</gene>
<keyword evidence="1" id="KW-0812">Transmembrane</keyword>
<protein>
    <submittedName>
        <fullName evidence="2">Uncharacterized protein</fullName>
    </submittedName>
</protein>
<organism evidence="2 3">
    <name type="scientific">Actinokineospora spheciospongiae</name>
    <dbReference type="NCBI Taxonomy" id="909613"/>
    <lineage>
        <taxon>Bacteria</taxon>
        <taxon>Bacillati</taxon>
        <taxon>Actinomycetota</taxon>
        <taxon>Actinomycetes</taxon>
        <taxon>Pseudonocardiales</taxon>
        <taxon>Pseudonocardiaceae</taxon>
        <taxon>Actinokineospora</taxon>
    </lineage>
</organism>
<comment type="caution">
    <text evidence="2">The sequence shown here is derived from an EMBL/GenBank/DDBJ whole genome shotgun (WGS) entry which is preliminary data.</text>
</comment>
<evidence type="ECO:0000256" key="1">
    <source>
        <dbReference type="SAM" id="Phobius"/>
    </source>
</evidence>
<evidence type="ECO:0000313" key="3">
    <source>
        <dbReference type="Proteomes" id="UP000019277"/>
    </source>
</evidence>
<accession>W7IEB2</accession>
<keyword evidence="1" id="KW-1133">Transmembrane helix</keyword>